<proteinExistence type="predicted"/>
<sequence length="48" mass="5299">MTNTSPPYPQESLAGRWARAGRFFEATEYAEAARLLVDIGKPVVMGSR</sequence>
<dbReference type="Proteomes" id="UP001220022">
    <property type="component" value="Unassembled WGS sequence"/>
</dbReference>
<keyword evidence="2" id="KW-1185">Reference proteome</keyword>
<reference evidence="1 2" key="1">
    <citation type="submission" date="2023-03" db="EMBL/GenBank/DDBJ databases">
        <title>Draft genome sequence of type strain Streptomyces ferralitis JCM 14344.</title>
        <authorList>
            <person name="Klaysubun C."/>
            <person name="Duangmal K."/>
        </authorList>
    </citation>
    <scope>NUCLEOTIDE SEQUENCE [LARGE SCALE GENOMIC DNA]</scope>
    <source>
        <strain evidence="1 2">JCM 14344</strain>
    </source>
</reference>
<evidence type="ECO:0000313" key="1">
    <source>
        <dbReference type="EMBL" id="MDF2256636.1"/>
    </source>
</evidence>
<dbReference type="RefSeq" id="WP_275813175.1">
    <property type="nucleotide sequence ID" value="NZ_BAAANM010000001.1"/>
</dbReference>
<evidence type="ECO:0000313" key="2">
    <source>
        <dbReference type="Proteomes" id="UP001220022"/>
    </source>
</evidence>
<gene>
    <name evidence="1" type="ORF">P2L57_13120</name>
</gene>
<protein>
    <submittedName>
        <fullName evidence="1">Uncharacterized protein</fullName>
    </submittedName>
</protein>
<accession>A0ABT5YZ93</accession>
<organism evidence="1 2">
    <name type="scientific">Streptantibioticus ferralitis</name>
    <dbReference type="NCBI Taxonomy" id="236510"/>
    <lineage>
        <taxon>Bacteria</taxon>
        <taxon>Bacillati</taxon>
        <taxon>Actinomycetota</taxon>
        <taxon>Actinomycetes</taxon>
        <taxon>Kitasatosporales</taxon>
        <taxon>Streptomycetaceae</taxon>
        <taxon>Streptantibioticus</taxon>
    </lineage>
</organism>
<dbReference type="EMBL" id="JARHTQ010000007">
    <property type="protein sequence ID" value="MDF2256636.1"/>
    <property type="molecule type" value="Genomic_DNA"/>
</dbReference>
<name>A0ABT5YZ93_9ACTN</name>
<comment type="caution">
    <text evidence="1">The sequence shown here is derived from an EMBL/GenBank/DDBJ whole genome shotgun (WGS) entry which is preliminary data.</text>
</comment>